<accession>A0A8J4WGW1</accession>
<gene>
    <name evidence="1" type="ORF">PHET_06492</name>
</gene>
<dbReference type="Proteomes" id="UP000748531">
    <property type="component" value="Unassembled WGS sequence"/>
</dbReference>
<sequence length="116" mass="13694">MEKCTIVDDSTMQIIIQMSIFCIPQFSCTDRFTDVRFLYRYVFSSDIGARPPVCHEPEAFASKSSLQVYTFVHPHSVSILYNLTSTWHCWMSCRYKKTNFFLMDRVLIDVFVYFCP</sequence>
<name>A0A8J4WGW1_9TREM</name>
<dbReference type="EMBL" id="LUCH01003578">
    <property type="protein sequence ID" value="KAF5399966.1"/>
    <property type="molecule type" value="Genomic_DNA"/>
</dbReference>
<reference evidence="1" key="1">
    <citation type="submission" date="2019-05" db="EMBL/GenBank/DDBJ databases">
        <title>Annotation for the trematode Paragonimus heterotremus.</title>
        <authorList>
            <person name="Choi Y.-J."/>
        </authorList>
    </citation>
    <scope>NUCLEOTIDE SEQUENCE</scope>
    <source>
        <strain evidence="1">LC</strain>
    </source>
</reference>
<proteinExistence type="predicted"/>
<evidence type="ECO:0000313" key="1">
    <source>
        <dbReference type="EMBL" id="KAF5399966.1"/>
    </source>
</evidence>
<dbReference type="OrthoDB" id="10319691at2759"/>
<dbReference type="AlphaFoldDB" id="A0A8J4WGW1"/>
<protein>
    <submittedName>
        <fullName evidence="1">Uncharacterized protein</fullName>
    </submittedName>
</protein>
<keyword evidence="2" id="KW-1185">Reference proteome</keyword>
<organism evidence="1 2">
    <name type="scientific">Paragonimus heterotremus</name>
    <dbReference type="NCBI Taxonomy" id="100268"/>
    <lineage>
        <taxon>Eukaryota</taxon>
        <taxon>Metazoa</taxon>
        <taxon>Spiralia</taxon>
        <taxon>Lophotrochozoa</taxon>
        <taxon>Platyhelminthes</taxon>
        <taxon>Trematoda</taxon>
        <taxon>Digenea</taxon>
        <taxon>Plagiorchiida</taxon>
        <taxon>Troglotremata</taxon>
        <taxon>Troglotrematidae</taxon>
        <taxon>Paragonimus</taxon>
    </lineage>
</organism>
<evidence type="ECO:0000313" key="2">
    <source>
        <dbReference type="Proteomes" id="UP000748531"/>
    </source>
</evidence>
<comment type="caution">
    <text evidence="1">The sequence shown here is derived from an EMBL/GenBank/DDBJ whole genome shotgun (WGS) entry which is preliminary data.</text>
</comment>